<name>A0ACB5UJT2_9FIRM</name>
<dbReference type="Proteomes" id="UP001374599">
    <property type="component" value="Unassembled WGS sequence"/>
</dbReference>
<evidence type="ECO:0000313" key="2">
    <source>
        <dbReference type="Proteomes" id="UP001374599"/>
    </source>
</evidence>
<sequence>MYKIKTLNNIAEEGLNLFNDKFEIVDDADANGILLRSYKMHDMELPDNLEAIGRAGAGVNNIPIDRCSEKGIVVFNTPGANANAVKELVMAGLLLASRDITGAIDWAKTLKGKGEEVAKLVEAGKSNFVGPEIKGKTLGVIGLGAIGVLVANAAKGLGMQVLGYDPFISVESAWELNHNIQKSDSLDELFMKSDYITIHVPLMDATKGMINEEKINLMKDGVRLLNFSRAGLCNDADLEKALESGKVARYITDFPYDKVLNMKNVVCIPHLGASTPESEVNCAVMAVSEVKDYIENGNITNSVNYPECNMGVCNNAGRIAVNHKNIPYMVSNITTALASKNINIIDMINKSKKDWAYTLIDVESKITDEIVDGLKEIEGIVKVRVLK</sequence>
<protein>
    <submittedName>
        <fullName evidence="1">Phosphoglycerate dehydrogenase</fullName>
    </submittedName>
</protein>
<comment type="caution">
    <text evidence="1">The sequence shown here is derived from an EMBL/GenBank/DDBJ whole genome shotgun (WGS) entry which is preliminary data.</text>
</comment>
<proteinExistence type="predicted"/>
<keyword evidence="2" id="KW-1185">Reference proteome</keyword>
<dbReference type="EMBL" id="BTPU01000030">
    <property type="protein sequence ID" value="GMQ62799.1"/>
    <property type="molecule type" value="Genomic_DNA"/>
</dbReference>
<organism evidence="1 2">
    <name type="scientific">Vallitalea maricola</name>
    <dbReference type="NCBI Taxonomy" id="3074433"/>
    <lineage>
        <taxon>Bacteria</taxon>
        <taxon>Bacillati</taxon>
        <taxon>Bacillota</taxon>
        <taxon>Clostridia</taxon>
        <taxon>Lachnospirales</taxon>
        <taxon>Vallitaleaceae</taxon>
        <taxon>Vallitalea</taxon>
    </lineage>
</organism>
<gene>
    <name evidence="1" type="ORF">AN2V17_20310</name>
</gene>
<reference evidence="1" key="1">
    <citation type="submission" date="2023-09" db="EMBL/GenBank/DDBJ databases">
        <title>Vallitalea sediminicola and Vallitalea maricola sp. nov., anaerobic bacteria isolated from marine sediment.</title>
        <authorList>
            <person name="Hirano S."/>
            <person name="Maeda A."/>
            <person name="Terahara T."/>
            <person name="Mori K."/>
            <person name="Hamada M."/>
            <person name="Matsumoto R."/>
            <person name="Kobayashi T."/>
        </authorList>
    </citation>
    <scope>NUCLEOTIDE SEQUENCE</scope>
    <source>
        <strain evidence="1">AN17-2</strain>
    </source>
</reference>
<evidence type="ECO:0000313" key="1">
    <source>
        <dbReference type="EMBL" id="GMQ62799.1"/>
    </source>
</evidence>
<accession>A0ACB5UJT2</accession>